<dbReference type="STRING" id="684552.SAMN04489719_0715"/>
<dbReference type="PANTHER" id="PTHR46494:SF1">
    <property type="entry name" value="CORA FAMILY METAL ION TRANSPORTER (EUROFUNG)"/>
    <property type="match status" value="1"/>
</dbReference>
<evidence type="ECO:0000256" key="8">
    <source>
        <dbReference type="ARBA" id="ARBA00023065"/>
    </source>
</evidence>
<dbReference type="Gene3D" id="1.20.58.340">
    <property type="entry name" value="Magnesium transport protein CorA, transmembrane region"/>
    <property type="match status" value="2"/>
</dbReference>
<keyword evidence="5 12" id="KW-0812">Transmembrane</keyword>
<protein>
    <submittedName>
        <fullName evidence="13">Magnesium transporter</fullName>
    </submittedName>
</protein>
<dbReference type="PANTHER" id="PTHR46494">
    <property type="entry name" value="CORA FAMILY METAL ION TRANSPORTER (EUROFUNG)"/>
    <property type="match status" value="1"/>
</dbReference>
<dbReference type="Pfam" id="PF01544">
    <property type="entry name" value="CorA"/>
    <property type="match status" value="1"/>
</dbReference>
<evidence type="ECO:0000256" key="5">
    <source>
        <dbReference type="ARBA" id="ARBA00022692"/>
    </source>
</evidence>
<keyword evidence="9 12" id="KW-0472">Membrane</keyword>
<dbReference type="InterPro" id="IPR002523">
    <property type="entry name" value="MgTranspt_CorA/ZnTranspt_ZntB"/>
</dbReference>
<evidence type="ECO:0000256" key="2">
    <source>
        <dbReference type="ARBA" id="ARBA00009765"/>
    </source>
</evidence>
<evidence type="ECO:0000256" key="10">
    <source>
        <dbReference type="ARBA" id="ARBA00034269"/>
    </source>
</evidence>
<feature type="transmembrane region" description="Helical" evidence="12">
    <location>
        <begin position="276"/>
        <end position="295"/>
    </location>
</feature>
<keyword evidence="7 12" id="KW-1133">Transmembrane helix</keyword>
<dbReference type="GO" id="GO:0000287">
    <property type="term" value="F:magnesium ion binding"/>
    <property type="evidence" value="ECO:0007669"/>
    <property type="project" value="TreeGrafter"/>
</dbReference>
<accession>A0A1H1LQU8</accession>
<dbReference type="FunFam" id="1.20.58.340:FF:000004">
    <property type="entry name" value="Magnesium transport protein CorA"/>
    <property type="match status" value="1"/>
</dbReference>
<evidence type="ECO:0000256" key="9">
    <source>
        <dbReference type="ARBA" id="ARBA00023136"/>
    </source>
</evidence>
<keyword evidence="6" id="KW-0460">Magnesium</keyword>
<keyword evidence="3" id="KW-0813">Transport</keyword>
<feature type="transmembrane region" description="Helical" evidence="12">
    <location>
        <begin position="307"/>
        <end position="327"/>
    </location>
</feature>
<gene>
    <name evidence="13" type="ORF">SAMN04489719_0715</name>
</gene>
<evidence type="ECO:0000256" key="6">
    <source>
        <dbReference type="ARBA" id="ARBA00022842"/>
    </source>
</evidence>
<proteinExistence type="inferred from homology"/>
<evidence type="ECO:0000256" key="11">
    <source>
        <dbReference type="ARBA" id="ARBA00045497"/>
    </source>
</evidence>
<keyword evidence="8" id="KW-0406">Ion transport</keyword>
<dbReference type="SUPFAM" id="SSF143865">
    <property type="entry name" value="CorA soluble domain-like"/>
    <property type="match status" value="1"/>
</dbReference>
<dbReference type="AlphaFoldDB" id="A0A1H1LQU8"/>
<sequence length="333" mass="37313">MPLADASVWADGARVAHVPVDLLHETAAERGGFAWFDLVDPTEDELRAAAAELELHSLVVEDIAQRGQRPKLEPYDRTVYCVVHRIRPGSDESSTEEVHAIVGPSSVVTVSWGDAAGLGEVRRRVEEAQERLPRTPIAVLHALLDEAADGHADRTDAARERIAQLEEAFFGEGDPQTVEVYRTMREVLAISRAAEPMSPIVERLLARLPDAELELRRHLRDVDDHARRTSARLQGAQRLLTGLLQLAAARVAERQNEEIRAMTEQQIVQNDQTKKVTSWAAILFAPTLVAGIYGMNFRHMPELHWLLGYPFAIVLMLLFAGVLYVVFKRRHWL</sequence>
<dbReference type="GO" id="GO:0015087">
    <property type="term" value="F:cobalt ion transmembrane transporter activity"/>
    <property type="evidence" value="ECO:0007669"/>
    <property type="project" value="TreeGrafter"/>
</dbReference>
<reference evidence="14" key="1">
    <citation type="submission" date="2016-10" db="EMBL/GenBank/DDBJ databases">
        <authorList>
            <person name="Varghese N."/>
            <person name="Submissions S."/>
        </authorList>
    </citation>
    <scope>NUCLEOTIDE SEQUENCE [LARGE SCALE GENOMIC DNA]</scope>
    <source>
        <strain evidence="14">DSM 22965</strain>
    </source>
</reference>
<dbReference type="GO" id="GO:0050897">
    <property type="term" value="F:cobalt ion binding"/>
    <property type="evidence" value="ECO:0007669"/>
    <property type="project" value="TreeGrafter"/>
</dbReference>
<dbReference type="GO" id="GO:0015095">
    <property type="term" value="F:magnesium ion transmembrane transporter activity"/>
    <property type="evidence" value="ECO:0007669"/>
    <property type="project" value="TreeGrafter"/>
</dbReference>
<comment type="subcellular location">
    <subcellularLocation>
        <location evidence="1">Cell membrane</location>
        <topology evidence="1">Multi-pass membrane protein</topology>
    </subcellularLocation>
</comment>
<dbReference type="GO" id="GO:0005886">
    <property type="term" value="C:plasma membrane"/>
    <property type="evidence" value="ECO:0007669"/>
    <property type="project" value="UniProtKB-SubCell"/>
</dbReference>
<evidence type="ECO:0000256" key="7">
    <source>
        <dbReference type="ARBA" id="ARBA00022989"/>
    </source>
</evidence>
<dbReference type="InterPro" id="IPR045861">
    <property type="entry name" value="CorA_cytoplasmic_dom"/>
</dbReference>
<evidence type="ECO:0000313" key="13">
    <source>
        <dbReference type="EMBL" id="SDR76958.1"/>
    </source>
</evidence>
<dbReference type="Proteomes" id="UP000199649">
    <property type="component" value="Chromosome I"/>
</dbReference>
<name>A0A1H1LQU8_9MICO</name>
<organism evidence="13 14">
    <name type="scientific">Agrococcus carbonis</name>
    <dbReference type="NCBI Taxonomy" id="684552"/>
    <lineage>
        <taxon>Bacteria</taxon>
        <taxon>Bacillati</taxon>
        <taxon>Actinomycetota</taxon>
        <taxon>Actinomycetes</taxon>
        <taxon>Micrococcales</taxon>
        <taxon>Microbacteriaceae</taxon>
        <taxon>Agrococcus</taxon>
    </lineage>
</organism>
<dbReference type="InterPro" id="IPR045863">
    <property type="entry name" value="CorA_TM1_TM2"/>
</dbReference>
<keyword evidence="4" id="KW-1003">Cell membrane</keyword>
<evidence type="ECO:0000256" key="1">
    <source>
        <dbReference type="ARBA" id="ARBA00004651"/>
    </source>
</evidence>
<dbReference type="EMBL" id="LT629734">
    <property type="protein sequence ID" value="SDR76958.1"/>
    <property type="molecule type" value="Genomic_DNA"/>
</dbReference>
<dbReference type="SUPFAM" id="SSF144083">
    <property type="entry name" value="Magnesium transport protein CorA, transmembrane region"/>
    <property type="match status" value="1"/>
</dbReference>
<dbReference type="CDD" id="cd12830">
    <property type="entry name" value="MtCorA-like"/>
    <property type="match status" value="1"/>
</dbReference>
<comment type="catalytic activity">
    <reaction evidence="10">
        <text>Mg(2+)(in) = Mg(2+)(out)</text>
        <dbReference type="Rhea" id="RHEA:29827"/>
        <dbReference type="ChEBI" id="CHEBI:18420"/>
    </reaction>
</comment>
<evidence type="ECO:0000313" key="14">
    <source>
        <dbReference type="Proteomes" id="UP000199649"/>
    </source>
</evidence>
<keyword evidence="14" id="KW-1185">Reference proteome</keyword>
<dbReference type="OrthoDB" id="9803416at2"/>
<evidence type="ECO:0000256" key="4">
    <source>
        <dbReference type="ARBA" id="ARBA00022475"/>
    </source>
</evidence>
<dbReference type="RefSeq" id="WP_092665750.1">
    <property type="nucleotide sequence ID" value="NZ_LT629734.1"/>
</dbReference>
<dbReference type="Gene3D" id="3.30.460.20">
    <property type="entry name" value="CorA soluble domain-like"/>
    <property type="match status" value="1"/>
</dbReference>
<evidence type="ECO:0000256" key="12">
    <source>
        <dbReference type="SAM" id="Phobius"/>
    </source>
</evidence>
<evidence type="ECO:0000256" key="3">
    <source>
        <dbReference type="ARBA" id="ARBA00022448"/>
    </source>
</evidence>
<comment type="similarity">
    <text evidence="2">Belongs to the CorA metal ion transporter (MIT) (TC 1.A.35) family.</text>
</comment>
<comment type="function">
    <text evidence="11">Mediates influx of magnesium ions. Alternates between open and closed states. Activated by low cytoplasmic Mg(2+) levels. Inactive when cytoplasmic Mg(2+) levels are high.</text>
</comment>